<evidence type="ECO:0000313" key="2">
    <source>
        <dbReference type="EMBL" id="GBO28028.1"/>
    </source>
</evidence>
<accession>A0A4Y2VUG2</accession>
<evidence type="ECO:0000313" key="3">
    <source>
        <dbReference type="Proteomes" id="UP000499080"/>
    </source>
</evidence>
<keyword evidence="3" id="KW-1185">Reference proteome</keyword>
<feature type="compositionally biased region" description="Polar residues" evidence="1">
    <location>
        <begin position="88"/>
        <end position="100"/>
    </location>
</feature>
<name>A0A4Y2VUG2_ARAVE</name>
<dbReference type="Proteomes" id="UP000499080">
    <property type="component" value="Unassembled WGS sequence"/>
</dbReference>
<dbReference type="EMBL" id="BGPR01051052">
    <property type="protein sequence ID" value="GBO28028.1"/>
    <property type="molecule type" value="Genomic_DNA"/>
</dbReference>
<comment type="caution">
    <text evidence="2">The sequence shown here is derived from an EMBL/GenBank/DDBJ whole genome shotgun (WGS) entry which is preliminary data.</text>
</comment>
<sequence length="100" mass="11776">MSFTLWMKDFRRYILEVDYYHMSQEPVPPALIMFTANGKIIDALLEAVLVILPNLFPKLKFTLKSGRFETIKESGENSSRDWYDVSPQIKNDSQELFQPW</sequence>
<proteinExistence type="predicted"/>
<feature type="compositionally biased region" description="Basic and acidic residues" evidence="1">
    <location>
        <begin position="74"/>
        <end position="83"/>
    </location>
</feature>
<evidence type="ECO:0000256" key="1">
    <source>
        <dbReference type="SAM" id="MobiDB-lite"/>
    </source>
</evidence>
<organism evidence="2 3">
    <name type="scientific">Araneus ventricosus</name>
    <name type="common">Orbweaver spider</name>
    <name type="synonym">Epeira ventricosa</name>
    <dbReference type="NCBI Taxonomy" id="182803"/>
    <lineage>
        <taxon>Eukaryota</taxon>
        <taxon>Metazoa</taxon>
        <taxon>Ecdysozoa</taxon>
        <taxon>Arthropoda</taxon>
        <taxon>Chelicerata</taxon>
        <taxon>Arachnida</taxon>
        <taxon>Araneae</taxon>
        <taxon>Araneomorphae</taxon>
        <taxon>Entelegynae</taxon>
        <taxon>Araneoidea</taxon>
        <taxon>Araneidae</taxon>
        <taxon>Araneus</taxon>
    </lineage>
</organism>
<protein>
    <submittedName>
        <fullName evidence="2">Uncharacterized protein</fullName>
    </submittedName>
</protein>
<gene>
    <name evidence="2" type="ORF">AVEN_40463_1</name>
</gene>
<feature type="region of interest" description="Disordered" evidence="1">
    <location>
        <begin position="74"/>
        <end position="100"/>
    </location>
</feature>
<reference evidence="2 3" key="1">
    <citation type="journal article" date="2019" name="Sci. Rep.">
        <title>Orb-weaving spider Araneus ventricosus genome elucidates the spidroin gene catalogue.</title>
        <authorList>
            <person name="Kono N."/>
            <person name="Nakamura H."/>
            <person name="Ohtoshi R."/>
            <person name="Moran D.A.P."/>
            <person name="Shinohara A."/>
            <person name="Yoshida Y."/>
            <person name="Fujiwara M."/>
            <person name="Mori M."/>
            <person name="Tomita M."/>
            <person name="Arakawa K."/>
        </authorList>
    </citation>
    <scope>NUCLEOTIDE SEQUENCE [LARGE SCALE GENOMIC DNA]</scope>
</reference>
<dbReference type="AlphaFoldDB" id="A0A4Y2VUG2"/>